<feature type="domain" description="Carrier" evidence="1">
    <location>
        <begin position="5"/>
        <end position="80"/>
    </location>
</feature>
<organism evidence="2 3">
    <name type="scientific">Ruminococcus albus</name>
    <dbReference type="NCBI Taxonomy" id="1264"/>
    <lineage>
        <taxon>Bacteria</taxon>
        <taxon>Bacillati</taxon>
        <taxon>Bacillota</taxon>
        <taxon>Clostridia</taxon>
        <taxon>Eubacteriales</taxon>
        <taxon>Oscillospiraceae</taxon>
        <taxon>Ruminococcus</taxon>
    </lineage>
</organism>
<dbReference type="Pfam" id="PF00550">
    <property type="entry name" value="PP-binding"/>
    <property type="match status" value="1"/>
</dbReference>
<evidence type="ECO:0000259" key="1">
    <source>
        <dbReference type="PROSITE" id="PS50075"/>
    </source>
</evidence>
<evidence type="ECO:0000313" key="2">
    <source>
        <dbReference type="EMBL" id="SEL29295.1"/>
    </source>
</evidence>
<sequence>MLMNNLDWNEFRQVISDYVGINASEITRDTDVFDDLYLDSLGLFGLGSHITDTYKLNVSLSLVASISRVGEFFNLLNEKGTPVEE</sequence>
<proteinExistence type="predicted"/>
<dbReference type="SUPFAM" id="SSF47336">
    <property type="entry name" value="ACP-like"/>
    <property type="match status" value="1"/>
</dbReference>
<dbReference type="Proteomes" id="UP000186015">
    <property type="component" value="Unassembled WGS sequence"/>
</dbReference>
<dbReference type="AlphaFoldDB" id="A0A1H7P237"/>
<reference evidence="2 3" key="1">
    <citation type="submission" date="2016-10" db="EMBL/GenBank/DDBJ databases">
        <authorList>
            <person name="de Groot N.N."/>
        </authorList>
    </citation>
    <scope>NUCLEOTIDE SEQUENCE [LARGE SCALE GENOMIC DNA]</scope>
    <source>
        <strain evidence="2 3">KH2T6</strain>
    </source>
</reference>
<accession>A0A1H7P237</accession>
<gene>
    <name evidence="2" type="ORF">SAMN05216469_11820</name>
</gene>
<dbReference type="InterPro" id="IPR009081">
    <property type="entry name" value="PP-bd_ACP"/>
</dbReference>
<dbReference type="Gene3D" id="1.10.1200.10">
    <property type="entry name" value="ACP-like"/>
    <property type="match status" value="1"/>
</dbReference>
<protein>
    <submittedName>
        <fullName evidence="2">Acyl carrier protein</fullName>
    </submittedName>
</protein>
<dbReference type="InterPro" id="IPR036736">
    <property type="entry name" value="ACP-like_sf"/>
</dbReference>
<dbReference type="PROSITE" id="PS50075">
    <property type="entry name" value="CARRIER"/>
    <property type="match status" value="1"/>
</dbReference>
<evidence type="ECO:0000313" key="3">
    <source>
        <dbReference type="Proteomes" id="UP000186015"/>
    </source>
</evidence>
<name>A0A1H7P237_RUMAL</name>
<dbReference type="EMBL" id="FOAT01000018">
    <property type="protein sequence ID" value="SEL29295.1"/>
    <property type="molecule type" value="Genomic_DNA"/>
</dbReference>